<reference evidence="1 2" key="1">
    <citation type="submission" date="2017-08" db="EMBL/GenBank/DDBJ databases">
        <authorList>
            <person name="Chaillou S."/>
        </authorList>
    </citation>
    <scope>NUCLEOTIDE SEQUENCE [LARGE SCALE GENOMIC DNA]</scope>
    <source>
        <strain evidence="1 2">MFPA15A1205</strain>
    </source>
</reference>
<evidence type="ECO:0000313" key="2">
    <source>
        <dbReference type="Proteomes" id="UP000219564"/>
    </source>
</evidence>
<dbReference type="Proteomes" id="UP000219564">
    <property type="component" value="Unassembled WGS sequence"/>
</dbReference>
<protein>
    <submittedName>
        <fullName evidence="1">Uncharacterized protein</fullName>
    </submittedName>
</protein>
<organism evidence="1 2">
    <name type="scientific">Pseudomonas lundensis</name>
    <dbReference type="NCBI Taxonomy" id="86185"/>
    <lineage>
        <taxon>Bacteria</taxon>
        <taxon>Pseudomonadati</taxon>
        <taxon>Pseudomonadota</taxon>
        <taxon>Gammaproteobacteria</taxon>
        <taxon>Pseudomonadales</taxon>
        <taxon>Pseudomonadaceae</taxon>
        <taxon>Pseudomonas</taxon>
    </lineage>
</organism>
<gene>
    <name evidence="1" type="ORF">PLUA15_240156</name>
</gene>
<proteinExistence type="predicted"/>
<dbReference type="EMBL" id="OBKZ01000017">
    <property type="protein sequence ID" value="SOB52743.1"/>
    <property type="molecule type" value="Genomic_DNA"/>
</dbReference>
<name>A0AAX2H7H3_9PSED</name>
<comment type="caution">
    <text evidence="1">The sequence shown here is derived from an EMBL/GenBank/DDBJ whole genome shotgun (WGS) entry which is preliminary data.</text>
</comment>
<sequence length="59" mass="6729">MRYALGTVWQDVQRVIPHPVMEQWLRVAPVKSTVCWCGTSRVSCILRCLTPSVRSANNQ</sequence>
<accession>A0AAX2H7H3</accession>
<evidence type="ECO:0000313" key="1">
    <source>
        <dbReference type="EMBL" id="SOB52743.1"/>
    </source>
</evidence>
<dbReference type="AlphaFoldDB" id="A0AAX2H7H3"/>